<feature type="compositionally biased region" description="Polar residues" evidence="1">
    <location>
        <begin position="1"/>
        <end position="13"/>
    </location>
</feature>
<organism evidence="2 3">
    <name type="scientific">Fistulifera solaris</name>
    <name type="common">Oleaginous diatom</name>
    <dbReference type="NCBI Taxonomy" id="1519565"/>
    <lineage>
        <taxon>Eukaryota</taxon>
        <taxon>Sar</taxon>
        <taxon>Stramenopiles</taxon>
        <taxon>Ochrophyta</taxon>
        <taxon>Bacillariophyta</taxon>
        <taxon>Bacillariophyceae</taxon>
        <taxon>Bacillariophycidae</taxon>
        <taxon>Naviculales</taxon>
        <taxon>Naviculaceae</taxon>
        <taxon>Fistulifera</taxon>
    </lineage>
</organism>
<dbReference type="InParanoid" id="A0A1Z5JLM8"/>
<reference evidence="2 3" key="1">
    <citation type="journal article" date="2015" name="Plant Cell">
        <title>Oil accumulation by the oleaginous diatom Fistulifera solaris as revealed by the genome and transcriptome.</title>
        <authorList>
            <person name="Tanaka T."/>
            <person name="Maeda Y."/>
            <person name="Veluchamy A."/>
            <person name="Tanaka M."/>
            <person name="Abida H."/>
            <person name="Marechal E."/>
            <person name="Bowler C."/>
            <person name="Muto M."/>
            <person name="Sunaga Y."/>
            <person name="Tanaka M."/>
            <person name="Yoshino T."/>
            <person name="Taniguchi T."/>
            <person name="Fukuda Y."/>
            <person name="Nemoto M."/>
            <person name="Matsumoto M."/>
            <person name="Wong P.S."/>
            <person name="Aburatani S."/>
            <person name="Fujibuchi W."/>
        </authorList>
    </citation>
    <scope>NUCLEOTIDE SEQUENCE [LARGE SCALE GENOMIC DNA]</scope>
    <source>
        <strain evidence="2 3">JPCC DA0580</strain>
    </source>
</reference>
<comment type="caution">
    <text evidence="2">The sequence shown here is derived from an EMBL/GenBank/DDBJ whole genome shotgun (WGS) entry which is preliminary data.</text>
</comment>
<gene>
    <name evidence="2" type="ORF">FisN_11Hh229</name>
</gene>
<keyword evidence="3" id="KW-1185">Reference proteome</keyword>
<dbReference type="EMBL" id="BDSP01000082">
    <property type="protein sequence ID" value="GAX14688.1"/>
    <property type="molecule type" value="Genomic_DNA"/>
</dbReference>
<feature type="region of interest" description="Disordered" evidence="1">
    <location>
        <begin position="1"/>
        <end position="22"/>
    </location>
</feature>
<proteinExistence type="predicted"/>
<evidence type="ECO:0000313" key="3">
    <source>
        <dbReference type="Proteomes" id="UP000198406"/>
    </source>
</evidence>
<sequence length="189" mass="21026">MDHSLSSNYSLSHPENKRRYDDREMFASPLKRIRLADTVLLETPILAPSPPVVAKEAWWNQKPPRETTKPPPTRDSCAVCQRVFSTMTMTQPRAGLRNTTLWSYFQASPAVAPPVVVDLESTSQRQSCTFCEKPVCHECVAACGVCGHGYCKFCRTVDYDADGFVTDLCLDCRSETALARAADDSMQIG</sequence>
<accession>A0A1Z5JLM8</accession>
<name>A0A1Z5JLM8_FISSO</name>
<evidence type="ECO:0000256" key="1">
    <source>
        <dbReference type="SAM" id="MobiDB-lite"/>
    </source>
</evidence>
<dbReference type="Proteomes" id="UP000198406">
    <property type="component" value="Unassembled WGS sequence"/>
</dbReference>
<protein>
    <submittedName>
        <fullName evidence="2">Uncharacterized protein</fullName>
    </submittedName>
</protein>
<evidence type="ECO:0000313" key="2">
    <source>
        <dbReference type="EMBL" id="GAX14688.1"/>
    </source>
</evidence>
<dbReference type="AlphaFoldDB" id="A0A1Z5JLM8"/>